<feature type="compositionally biased region" description="Polar residues" evidence="1">
    <location>
        <begin position="35"/>
        <end position="45"/>
    </location>
</feature>
<protein>
    <recommendedName>
        <fullName evidence="3">FSD2</fullName>
    </recommendedName>
</protein>
<organism evidence="2">
    <name type="scientific">Arundo donax</name>
    <name type="common">Giant reed</name>
    <name type="synonym">Donax arundinaceus</name>
    <dbReference type="NCBI Taxonomy" id="35708"/>
    <lineage>
        <taxon>Eukaryota</taxon>
        <taxon>Viridiplantae</taxon>
        <taxon>Streptophyta</taxon>
        <taxon>Embryophyta</taxon>
        <taxon>Tracheophyta</taxon>
        <taxon>Spermatophyta</taxon>
        <taxon>Magnoliopsida</taxon>
        <taxon>Liliopsida</taxon>
        <taxon>Poales</taxon>
        <taxon>Poaceae</taxon>
        <taxon>PACMAD clade</taxon>
        <taxon>Arundinoideae</taxon>
        <taxon>Arundineae</taxon>
        <taxon>Arundo</taxon>
    </lineage>
</organism>
<reference evidence="2" key="2">
    <citation type="journal article" date="2015" name="Data Brief">
        <title>Shoot transcriptome of the giant reed, Arundo donax.</title>
        <authorList>
            <person name="Barrero R.A."/>
            <person name="Guerrero F.D."/>
            <person name="Moolhuijzen P."/>
            <person name="Goolsby J.A."/>
            <person name="Tidwell J."/>
            <person name="Bellgard S.E."/>
            <person name="Bellgard M.I."/>
        </authorList>
    </citation>
    <scope>NUCLEOTIDE SEQUENCE</scope>
    <source>
        <tissue evidence="2">Shoot tissue taken approximately 20 cm above the soil surface</tissue>
    </source>
</reference>
<dbReference type="EMBL" id="GBRH01283464">
    <property type="protein sequence ID" value="JAD14431.1"/>
    <property type="molecule type" value="Transcribed_RNA"/>
</dbReference>
<proteinExistence type="predicted"/>
<accession>A0A0A8XMY7</accession>
<name>A0A0A8XMY7_ARUDO</name>
<evidence type="ECO:0008006" key="3">
    <source>
        <dbReference type="Google" id="ProtNLM"/>
    </source>
</evidence>
<feature type="region of interest" description="Disordered" evidence="1">
    <location>
        <begin position="30"/>
        <end position="64"/>
    </location>
</feature>
<reference evidence="2" key="1">
    <citation type="submission" date="2014-09" db="EMBL/GenBank/DDBJ databases">
        <authorList>
            <person name="Magalhaes I.L.F."/>
            <person name="Oliveira U."/>
            <person name="Santos F.R."/>
            <person name="Vidigal T.H.D.A."/>
            <person name="Brescovit A.D."/>
            <person name="Santos A.J."/>
        </authorList>
    </citation>
    <scope>NUCLEOTIDE SEQUENCE</scope>
    <source>
        <tissue evidence="2">Shoot tissue taken approximately 20 cm above the soil surface</tissue>
    </source>
</reference>
<evidence type="ECO:0000313" key="2">
    <source>
        <dbReference type="EMBL" id="JAD14431.1"/>
    </source>
</evidence>
<dbReference type="AlphaFoldDB" id="A0A0A8XMY7"/>
<evidence type="ECO:0000256" key="1">
    <source>
        <dbReference type="SAM" id="MobiDB-lite"/>
    </source>
</evidence>
<sequence>MVESRLKKAVVQAIERDGHISRRHLRKQLLARAKGQSSRARSQQGRPAARRGDQEVACIGPMEA</sequence>